<keyword evidence="3" id="KW-1133">Transmembrane helix</keyword>
<dbReference type="Proteomes" id="UP001153712">
    <property type="component" value="Chromosome 4"/>
</dbReference>
<gene>
    <name evidence="5" type="ORF">PHYEVI_LOCUS7490</name>
</gene>
<proteinExistence type="inferred from homology"/>
<dbReference type="PROSITE" id="PS00571">
    <property type="entry name" value="AMIDASES"/>
    <property type="match status" value="1"/>
</dbReference>
<evidence type="ECO:0000313" key="6">
    <source>
        <dbReference type="Proteomes" id="UP001153712"/>
    </source>
</evidence>
<dbReference type="InterPro" id="IPR036928">
    <property type="entry name" value="AS_sf"/>
</dbReference>
<dbReference type="EMBL" id="OU900097">
    <property type="protein sequence ID" value="CAG9861147.1"/>
    <property type="molecule type" value="Genomic_DNA"/>
</dbReference>
<dbReference type="Pfam" id="PF01425">
    <property type="entry name" value="Amidase"/>
    <property type="match status" value="1"/>
</dbReference>
<dbReference type="GO" id="GO:0012505">
    <property type="term" value="C:endomembrane system"/>
    <property type="evidence" value="ECO:0007669"/>
    <property type="project" value="TreeGrafter"/>
</dbReference>
<dbReference type="OrthoDB" id="6428749at2759"/>
<keyword evidence="3" id="KW-0812">Transmembrane</keyword>
<feature type="domain" description="Amidase" evidence="4">
    <location>
        <begin position="70"/>
        <end position="499"/>
    </location>
</feature>
<dbReference type="Gene3D" id="3.90.1300.10">
    <property type="entry name" value="Amidase signature (AS) domain"/>
    <property type="match status" value="1"/>
</dbReference>
<name>A0A9N9TTW1_PHYSR</name>
<organism evidence="5 6">
    <name type="scientific">Phyllotreta striolata</name>
    <name type="common">Striped flea beetle</name>
    <name type="synonym">Crioceris striolata</name>
    <dbReference type="NCBI Taxonomy" id="444603"/>
    <lineage>
        <taxon>Eukaryota</taxon>
        <taxon>Metazoa</taxon>
        <taxon>Ecdysozoa</taxon>
        <taxon>Arthropoda</taxon>
        <taxon>Hexapoda</taxon>
        <taxon>Insecta</taxon>
        <taxon>Pterygota</taxon>
        <taxon>Neoptera</taxon>
        <taxon>Endopterygota</taxon>
        <taxon>Coleoptera</taxon>
        <taxon>Polyphaga</taxon>
        <taxon>Cucujiformia</taxon>
        <taxon>Chrysomeloidea</taxon>
        <taxon>Chrysomelidae</taxon>
        <taxon>Galerucinae</taxon>
        <taxon>Alticini</taxon>
        <taxon>Phyllotreta</taxon>
    </lineage>
</organism>
<dbReference type="PANTHER" id="PTHR43372:SF3">
    <property type="entry name" value="AT07710P-RELATED"/>
    <property type="match status" value="1"/>
</dbReference>
<protein>
    <recommendedName>
        <fullName evidence="4">Amidase domain-containing protein</fullName>
    </recommendedName>
</protein>
<dbReference type="PIRSF" id="PIRSF001221">
    <property type="entry name" value="Amidase_fungi"/>
    <property type="match status" value="1"/>
</dbReference>
<dbReference type="InterPro" id="IPR052739">
    <property type="entry name" value="FAAH2"/>
</dbReference>
<dbReference type="PANTHER" id="PTHR43372">
    <property type="entry name" value="FATTY-ACID AMIDE HYDROLASE"/>
    <property type="match status" value="1"/>
</dbReference>
<keyword evidence="6" id="KW-1185">Reference proteome</keyword>
<sequence length="519" mass="56447">MILSRYHMETVFYIMLFVVKISSKLLGPVIRFAAKGKKQVLPPIANDIIKISATDLAEKIRKREISTLQICKAYIARISEVNPFLNAITEERFYDALKEAQEIDDFLSTTKMTSEQLAETKPLLGIPITVKESCSVKGMELSVGNLALSGTKASEDGAAVARLRSKGAIPLLVSTTPEFCFSTVSENKTRGKTNNPYDTTCTTGGSSSGEGALVGSGASIVGIGSDLGGSVRIPAGLCGVFGHKATGGVASSDGHFPATAEETKYFSAIGPLVRYAKDLKLVMNALVEPQHVSKLKLNQQVDLNDIEIAIMEDMNHSSYPETDPEIKAALQKAAMYLQKKFGSKIVNDKIEGLTEVTNIASYTIIASEKGEEALNHPAPLWEFIKGLFGSSDFSTPFACTLFQTRVLALLLDYKPNELIAVREKIWKFFGNNRILLIPTSFSSAKKHEEYLFSSLDIAYTVFANSCGLPATTVPCGLNKKKMPFGIQVIAGPYQDRICLAVAEELEKCFGGWTPPSKYM</sequence>
<feature type="active site" description="Acyl-ester intermediate" evidence="2">
    <location>
        <position position="230"/>
    </location>
</feature>
<evidence type="ECO:0000256" key="2">
    <source>
        <dbReference type="PIRSR" id="PIRSR001221-1"/>
    </source>
</evidence>
<dbReference type="InterPro" id="IPR023631">
    <property type="entry name" value="Amidase_dom"/>
</dbReference>
<feature type="active site" description="Charge relay system" evidence="2">
    <location>
        <position position="206"/>
    </location>
</feature>
<keyword evidence="3" id="KW-0472">Membrane</keyword>
<comment type="similarity">
    <text evidence="1">Belongs to the amidase family.</text>
</comment>
<evidence type="ECO:0000256" key="3">
    <source>
        <dbReference type="SAM" id="Phobius"/>
    </source>
</evidence>
<feature type="active site" description="Charge relay system" evidence="2">
    <location>
        <position position="131"/>
    </location>
</feature>
<accession>A0A9N9TTW1</accession>
<reference evidence="5" key="1">
    <citation type="submission" date="2022-01" db="EMBL/GenBank/DDBJ databases">
        <authorList>
            <person name="King R."/>
        </authorList>
    </citation>
    <scope>NUCLEOTIDE SEQUENCE</scope>
</reference>
<evidence type="ECO:0000313" key="5">
    <source>
        <dbReference type="EMBL" id="CAG9861147.1"/>
    </source>
</evidence>
<dbReference type="SUPFAM" id="SSF75304">
    <property type="entry name" value="Amidase signature (AS) enzymes"/>
    <property type="match status" value="1"/>
</dbReference>
<evidence type="ECO:0000259" key="4">
    <source>
        <dbReference type="Pfam" id="PF01425"/>
    </source>
</evidence>
<feature type="transmembrane region" description="Helical" evidence="3">
    <location>
        <begin position="12"/>
        <end position="34"/>
    </location>
</feature>
<evidence type="ECO:0000256" key="1">
    <source>
        <dbReference type="ARBA" id="ARBA00009199"/>
    </source>
</evidence>
<dbReference type="InterPro" id="IPR020556">
    <property type="entry name" value="Amidase_CS"/>
</dbReference>
<dbReference type="AlphaFoldDB" id="A0A9N9TTW1"/>